<sequence>MRAARPDEAVRPLLLGWLRRAGHVPEAAALVLRGSLVTGAYCGAGRAAADVDYLVMGAFDAAAMHAVAERVVAVPDARTALRLVSTEVIWAETAFPGLRAHVAGDAGDGVERTFQVDFAFGDPMTQAPTRLTLPGVGPVQACAPETLWAWKLHGLVEFGPGRWRAKDLYDLQLLDARVALDAAELRAAVEVAFQSRGATFADLTDLLTRAAWGCSASNRRKWRAFERRYGVSAEFLAVRDAVHARVASVVGPAVQRARR</sequence>
<dbReference type="STRING" id="709986.Deima_1865"/>
<dbReference type="Pfam" id="PF08843">
    <property type="entry name" value="AbiEii"/>
    <property type="match status" value="1"/>
</dbReference>
<dbReference type="eggNOG" id="COG2253">
    <property type="taxonomic scope" value="Bacteria"/>
</dbReference>
<proteinExistence type="predicted"/>
<reference evidence="2" key="2">
    <citation type="submission" date="2011-01" db="EMBL/GenBank/DDBJ databases">
        <title>The complete genome of Deinococcus maricopensis DSM 21211.</title>
        <authorList>
            <consortium name="US DOE Joint Genome Institute (JGI-PGF)"/>
            <person name="Lucas S."/>
            <person name="Copeland A."/>
            <person name="Lapidus A."/>
            <person name="Goodwin L."/>
            <person name="Pitluck S."/>
            <person name="Kyrpides N."/>
            <person name="Mavromatis K."/>
            <person name="Pagani I."/>
            <person name="Ivanova N."/>
            <person name="Ovchinnikova G."/>
            <person name="Zeytun A."/>
            <person name="Detter J.C."/>
            <person name="Han C."/>
            <person name="Land M."/>
            <person name="Hauser L."/>
            <person name="Markowitz V."/>
            <person name="Cheng J.-F."/>
            <person name="Hugenholtz P."/>
            <person name="Woyke T."/>
            <person name="Wu D."/>
            <person name="Pukall R."/>
            <person name="Gehrich-Schroeter G."/>
            <person name="Brambilla E."/>
            <person name="Klenk H.-P."/>
            <person name="Eisen J.A."/>
        </authorList>
    </citation>
    <scope>NUCLEOTIDE SEQUENCE [LARGE SCALE GENOMIC DNA]</scope>
    <source>
        <strain evidence="2">DSM 21211 / LMG 22137 / NRRL B-23946 / LB-34</strain>
    </source>
</reference>
<organism evidence="1 2">
    <name type="scientific">Deinococcus maricopensis (strain DSM 21211 / LMG 22137 / NRRL B-23946 / LB-34)</name>
    <dbReference type="NCBI Taxonomy" id="709986"/>
    <lineage>
        <taxon>Bacteria</taxon>
        <taxon>Thermotogati</taxon>
        <taxon>Deinococcota</taxon>
        <taxon>Deinococci</taxon>
        <taxon>Deinococcales</taxon>
        <taxon>Deinococcaceae</taxon>
        <taxon>Deinococcus</taxon>
    </lineage>
</organism>
<dbReference type="EMBL" id="CP002454">
    <property type="protein sequence ID" value="ADV67512.1"/>
    <property type="molecule type" value="Genomic_DNA"/>
</dbReference>
<dbReference type="Proteomes" id="UP000008635">
    <property type="component" value="Chromosome"/>
</dbReference>
<evidence type="ECO:0000313" key="2">
    <source>
        <dbReference type="Proteomes" id="UP000008635"/>
    </source>
</evidence>
<dbReference type="KEGG" id="dmr:Deima_1865"/>
<accession>E8U8X3</accession>
<keyword evidence="2" id="KW-1185">Reference proteome</keyword>
<dbReference type="InterPro" id="IPR014942">
    <property type="entry name" value="AbiEii"/>
</dbReference>
<gene>
    <name evidence="1" type="ordered locus">Deima_1865</name>
</gene>
<reference evidence="1 2" key="1">
    <citation type="journal article" date="2011" name="Stand. Genomic Sci.">
        <title>Complete genome sequence of Deinococcus maricopensis type strain (LB-34).</title>
        <authorList>
            <person name="Pukall R."/>
            <person name="Zeytun A."/>
            <person name="Lucas S."/>
            <person name="Lapidus A."/>
            <person name="Hammon N."/>
            <person name="Deshpande S."/>
            <person name="Nolan M."/>
            <person name="Cheng J.F."/>
            <person name="Pitluck S."/>
            <person name="Liolios K."/>
            <person name="Pagani I."/>
            <person name="Mikhailova N."/>
            <person name="Ivanova N."/>
            <person name="Mavromatis K."/>
            <person name="Pati A."/>
            <person name="Tapia R."/>
            <person name="Han C."/>
            <person name="Goodwin L."/>
            <person name="Chen A."/>
            <person name="Palaniappan K."/>
            <person name="Land M."/>
            <person name="Hauser L."/>
            <person name="Chang Y.J."/>
            <person name="Jeffries C.D."/>
            <person name="Brambilla E.M."/>
            <person name="Rohde M."/>
            <person name="Goker M."/>
            <person name="Detter J.C."/>
            <person name="Woyke T."/>
            <person name="Bristow J."/>
            <person name="Eisen J.A."/>
            <person name="Markowitz V."/>
            <person name="Hugenholtz P."/>
            <person name="Kyrpides N.C."/>
            <person name="Klenk H.P."/>
        </authorList>
    </citation>
    <scope>NUCLEOTIDE SEQUENCE [LARGE SCALE GENOMIC DNA]</scope>
    <source>
        <strain evidence="2">DSM 21211 / LMG 22137 / NRRL B-23946 / LB-34</strain>
    </source>
</reference>
<dbReference type="RefSeq" id="WP_013557017.1">
    <property type="nucleotide sequence ID" value="NC_014958.1"/>
</dbReference>
<protein>
    <submittedName>
        <fullName evidence="1">Uncharacterized protein</fullName>
    </submittedName>
</protein>
<evidence type="ECO:0000313" key="1">
    <source>
        <dbReference type="EMBL" id="ADV67512.1"/>
    </source>
</evidence>
<dbReference type="HOGENOM" id="CLU_067323_0_0_0"/>
<name>E8U8X3_DEIML</name>
<dbReference type="AlphaFoldDB" id="E8U8X3"/>